<evidence type="ECO:0000256" key="5">
    <source>
        <dbReference type="ARBA" id="ARBA00023242"/>
    </source>
</evidence>
<accession>A0AA39KWY3</accession>
<feature type="region of interest" description="Disordered" evidence="7">
    <location>
        <begin position="1129"/>
        <end position="1149"/>
    </location>
</feature>
<feature type="compositionally biased region" description="Polar residues" evidence="7">
    <location>
        <begin position="1"/>
        <end position="19"/>
    </location>
</feature>
<feature type="region of interest" description="Disordered" evidence="7">
    <location>
        <begin position="890"/>
        <end position="934"/>
    </location>
</feature>
<dbReference type="AlphaFoldDB" id="A0AA39KWY3"/>
<dbReference type="Pfam" id="PF12114">
    <property type="entry name" value="Period_C"/>
    <property type="match status" value="1"/>
</dbReference>
<evidence type="ECO:0000313" key="9">
    <source>
        <dbReference type="EMBL" id="KAK0176800.1"/>
    </source>
</evidence>
<keyword evidence="10" id="KW-1185">Reference proteome</keyword>
<keyword evidence="4" id="KW-0090">Biological rhythms</keyword>
<proteinExistence type="predicted"/>
<dbReference type="EMBL" id="JAQQBS010000001">
    <property type="protein sequence ID" value="KAK0176800.1"/>
    <property type="molecule type" value="Genomic_DNA"/>
</dbReference>
<evidence type="ECO:0000256" key="6">
    <source>
        <dbReference type="ARBA" id="ARBA00040849"/>
    </source>
</evidence>
<feature type="compositionally biased region" description="Basic residues" evidence="7">
    <location>
        <begin position="65"/>
        <end position="76"/>
    </location>
</feature>
<keyword evidence="2" id="KW-0597">Phosphoprotein</keyword>
<dbReference type="GO" id="GO:0005634">
    <property type="term" value="C:nucleus"/>
    <property type="evidence" value="ECO:0007669"/>
    <property type="project" value="UniProtKB-SubCell"/>
</dbReference>
<dbReference type="SMART" id="SM00091">
    <property type="entry name" value="PAS"/>
    <property type="match status" value="2"/>
</dbReference>
<dbReference type="CDD" id="cd00130">
    <property type="entry name" value="PAS"/>
    <property type="match status" value="2"/>
</dbReference>
<dbReference type="InterPro" id="IPR050760">
    <property type="entry name" value="Period_circadian_regulator"/>
</dbReference>
<evidence type="ECO:0000256" key="1">
    <source>
        <dbReference type="ARBA" id="ARBA00004123"/>
    </source>
</evidence>
<dbReference type="InterPro" id="IPR013767">
    <property type="entry name" value="PAS_fold"/>
</dbReference>
<feature type="compositionally biased region" description="Basic and acidic residues" evidence="7">
    <location>
        <begin position="979"/>
        <end position="991"/>
    </location>
</feature>
<dbReference type="InterPro" id="IPR035965">
    <property type="entry name" value="PAS-like_dom_sf"/>
</dbReference>
<dbReference type="Proteomes" id="UP001168990">
    <property type="component" value="Unassembled WGS sequence"/>
</dbReference>
<dbReference type="GO" id="GO:0001222">
    <property type="term" value="F:transcription corepressor binding"/>
    <property type="evidence" value="ECO:0007669"/>
    <property type="project" value="TreeGrafter"/>
</dbReference>
<dbReference type="PANTHER" id="PTHR11269:SF16">
    <property type="entry name" value="PERIOD CIRCADIAN PROTEIN"/>
    <property type="match status" value="1"/>
</dbReference>
<evidence type="ECO:0000256" key="3">
    <source>
        <dbReference type="ARBA" id="ARBA00022737"/>
    </source>
</evidence>
<reference evidence="9" key="1">
    <citation type="journal article" date="2023" name="bioRxiv">
        <title>Scaffold-level genome assemblies of two parasitoid biocontrol wasps reveal the parthenogenesis mechanism and an associated novel virus.</title>
        <authorList>
            <person name="Inwood S."/>
            <person name="Skelly J."/>
            <person name="Guhlin J."/>
            <person name="Harrop T."/>
            <person name="Goldson S."/>
            <person name="Dearden P."/>
        </authorList>
    </citation>
    <scope>NUCLEOTIDE SEQUENCE</scope>
    <source>
        <strain evidence="9">Irish</strain>
        <tissue evidence="9">Whole body</tissue>
    </source>
</reference>
<feature type="compositionally biased region" description="Polar residues" evidence="7">
    <location>
        <begin position="963"/>
        <end position="978"/>
    </location>
</feature>
<evidence type="ECO:0000256" key="4">
    <source>
        <dbReference type="ARBA" id="ARBA00023108"/>
    </source>
</evidence>
<dbReference type="Pfam" id="PF00989">
    <property type="entry name" value="PAS"/>
    <property type="match status" value="1"/>
</dbReference>
<dbReference type="InterPro" id="IPR022728">
    <property type="entry name" value="Period_circadian-like_C"/>
</dbReference>
<dbReference type="GO" id="GO:0043153">
    <property type="term" value="P:entrainment of circadian clock by photoperiod"/>
    <property type="evidence" value="ECO:0007669"/>
    <property type="project" value="TreeGrafter"/>
</dbReference>
<reference evidence="9" key="2">
    <citation type="submission" date="2023-03" db="EMBL/GenBank/DDBJ databases">
        <authorList>
            <person name="Inwood S.N."/>
            <person name="Skelly J.G."/>
            <person name="Guhlin J."/>
            <person name="Harrop T.W.R."/>
            <person name="Goldson S.G."/>
            <person name="Dearden P.K."/>
        </authorList>
    </citation>
    <scope>NUCLEOTIDE SEQUENCE</scope>
    <source>
        <strain evidence="9">Irish</strain>
        <tissue evidence="9">Whole body</tissue>
    </source>
</reference>
<feature type="compositionally biased region" description="Low complexity" evidence="7">
    <location>
        <begin position="20"/>
        <end position="41"/>
    </location>
</feature>
<dbReference type="FunFam" id="3.30.450.20:FF:000066">
    <property type="entry name" value="Period circadian protein"/>
    <property type="match status" value="1"/>
</dbReference>
<evidence type="ECO:0000256" key="7">
    <source>
        <dbReference type="SAM" id="MobiDB-lite"/>
    </source>
</evidence>
<dbReference type="Gene3D" id="3.30.450.20">
    <property type="entry name" value="PAS domain"/>
    <property type="match status" value="2"/>
</dbReference>
<keyword evidence="3" id="KW-0677">Repeat</keyword>
<feature type="region of interest" description="Disordered" evidence="7">
    <location>
        <begin position="595"/>
        <end position="644"/>
    </location>
</feature>
<keyword evidence="5" id="KW-0539">Nucleus</keyword>
<feature type="region of interest" description="Disordered" evidence="7">
    <location>
        <begin position="699"/>
        <end position="727"/>
    </location>
</feature>
<dbReference type="GO" id="GO:0005737">
    <property type="term" value="C:cytoplasm"/>
    <property type="evidence" value="ECO:0007669"/>
    <property type="project" value="TreeGrafter"/>
</dbReference>
<feature type="compositionally biased region" description="Low complexity" evidence="7">
    <location>
        <begin position="615"/>
        <end position="644"/>
    </location>
</feature>
<feature type="domain" description="PAS" evidence="8">
    <location>
        <begin position="319"/>
        <end position="382"/>
    </location>
</feature>
<dbReference type="GO" id="GO:0000976">
    <property type="term" value="F:transcription cis-regulatory region binding"/>
    <property type="evidence" value="ECO:0007669"/>
    <property type="project" value="TreeGrafter"/>
</dbReference>
<dbReference type="SUPFAM" id="SSF55785">
    <property type="entry name" value="PYP-like sensor domain (PAS domain)"/>
    <property type="match status" value="2"/>
</dbReference>
<protein>
    <recommendedName>
        <fullName evidence="6">Period circadian protein</fullName>
    </recommendedName>
</protein>
<feature type="compositionally biased region" description="Polar residues" evidence="7">
    <location>
        <begin position="83"/>
        <end position="96"/>
    </location>
</feature>
<name>A0AA39KWY3_9HYME</name>
<gene>
    <name evidence="9" type="ORF">PV328_000905</name>
</gene>
<dbReference type="GO" id="GO:0000122">
    <property type="term" value="P:negative regulation of transcription by RNA polymerase II"/>
    <property type="evidence" value="ECO:0007669"/>
    <property type="project" value="TreeGrafter"/>
</dbReference>
<dbReference type="GO" id="GO:0032922">
    <property type="term" value="P:circadian regulation of gene expression"/>
    <property type="evidence" value="ECO:0007669"/>
    <property type="project" value="TreeGrafter"/>
</dbReference>
<feature type="region of interest" description="Disordered" evidence="7">
    <location>
        <begin position="1"/>
        <end position="96"/>
    </location>
</feature>
<feature type="domain" description="PAS" evidence="8">
    <location>
        <begin position="174"/>
        <end position="216"/>
    </location>
</feature>
<organism evidence="9 10">
    <name type="scientific">Microctonus aethiopoides</name>
    <dbReference type="NCBI Taxonomy" id="144406"/>
    <lineage>
        <taxon>Eukaryota</taxon>
        <taxon>Metazoa</taxon>
        <taxon>Ecdysozoa</taxon>
        <taxon>Arthropoda</taxon>
        <taxon>Hexapoda</taxon>
        <taxon>Insecta</taxon>
        <taxon>Pterygota</taxon>
        <taxon>Neoptera</taxon>
        <taxon>Endopterygota</taxon>
        <taxon>Hymenoptera</taxon>
        <taxon>Apocrita</taxon>
        <taxon>Ichneumonoidea</taxon>
        <taxon>Braconidae</taxon>
        <taxon>Euphorinae</taxon>
        <taxon>Microctonus</taxon>
    </lineage>
</organism>
<sequence>MSCTDNAKVSDSGYTNTCGNSQSQRSSRSSLSRNSNQSQSSGYCGGHPSTFGSSNEALPQPISKNKVKEHNKKKSKTLTSLSGDTTPQQKGVCQQTKNGPYTLVSIKSLDQKFKQSDELGTVELMDATNAGEHNNNDPNVNIPKEGLGCLNNSLDITSPISNKAEFGAIVSLHDGLVLHSTASLETALGYSKDAWLGRSFIDYIHPKDQSIFADKLASNIILPFGDHEYDVNERQTSLFCRLQRCTSVEENKNNNTNECWRKIIKDTDSKYDENKIYIPFRLNLGFKHYCECDIEDKPRIMFVMITAQPVYSVYKAPSEAMLSPIFSTRHTATGHLTNVDNEVVQYFGYLPQDMLGCSIFNYYHPMDFPLIKDIYKTVLQLEGSSFKSKPYRFAVKNGGYVLLKTEWSSFINPWKKTLEFIVGHHSVLRGPDNPDVFQQSNVTQHKYSENISEDILNESKIIKNDICTLLTEKIKKSTISNEFNMVKQSNNLATFMESLIYKVEQATISTTKTLMAADDRSFSGLRCPLFQEHDSVMLGEISPHHCCDSESSSEIPPSYNQLNYNEKIERFFNSKPLLTTNYGADEDHVNLNTAINDDMGETSSNYIPYNHDSGRSGSNENLSSGSNNQMSSTSNNNDSVNGNSNSLALENFKLMTLTESLLNKHNQDMEKLMVQKHKELRKSIKNSKLNKEVRINKSSEQEEVMNKQNVTQSKMRGHKRSNSQNQENEFVKRVKCDEMLNFDRNENSAVNNKNIIVNDNTLKNESKSSIKIWSQMTVGRSLNPSAQNITQSSTISHVLPIYYIPVPPIRANAMNTMTPQQNTNQFSIQRPQIQPSSYIPYATGPLPNVIYPPVTNAPTISSMIYASPLILKMPSVQNDNTKILKKIHSSQVKVDDNRPESQATSIKAQPGSIMAMSESSKKRSSPCSSLIDLPVDNTKRLRQIESSMEDSSDSSFYGSFLNTSSGSSWNPEQSSITKKNSERYISRSREDEMTERRHFSIVNELKANFELQTARRAAQGSQKMVRKCDGDSSVLRSQTSRVEWSQQDEMLRMVPPWLEKVNMTSEIIYQYQMSPRTLSEVLEADMNTLKNLHQPLLVNHQLDQLYLDLELEGFDTKLILEENDQLANDDGISDDGISSNISPQVRSTW</sequence>
<evidence type="ECO:0000259" key="8">
    <source>
        <dbReference type="PROSITE" id="PS50112"/>
    </source>
</evidence>
<dbReference type="InterPro" id="IPR000014">
    <property type="entry name" value="PAS"/>
</dbReference>
<feature type="compositionally biased region" description="Low complexity" evidence="7">
    <location>
        <begin position="1129"/>
        <end position="1142"/>
    </location>
</feature>
<comment type="subcellular location">
    <subcellularLocation>
        <location evidence="1">Nucleus</location>
    </subcellularLocation>
</comment>
<dbReference type="PANTHER" id="PTHR11269">
    <property type="entry name" value="PERIOD CIRCADIAN PROTEIN"/>
    <property type="match status" value="1"/>
</dbReference>
<feature type="compositionally biased region" description="Polar residues" evidence="7">
    <location>
        <begin position="595"/>
        <end position="607"/>
    </location>
</feature>
<comment type="caution">
    <text evidence="9">The sequence shown here is derived from an EMBL/GenBank/DDBJ whole genome shotgun (WGS) entry which is preliminary data.</text>
</comment>
<dbReference type="PROSITE" id="PS50112">
    <property type="entry name" value="PAS"/>
    <property type="match status" value="2"/>
</dbReference>
<evidence type="ECO:0000313" key="10">
    <source>
        <dbReference type="Proteomes" id="UP001168990"/>
    </source>
</evidence>
<evidence type="ECO:0000256" key="2">
    <source>
        <dbReference type="ARBA" id="ARBA00022553"/>
    </source>
</evidence>
<feature type="region of interest" description="Disordered" evidence="7">
    <location>
        <begin position="963"/>
        <end position="991"/>
    </location>
</feature>
<dbReference type="Pfam" id="PF14598">
    <property type="entry name" value="PAS_11"/>
    <property type="match status" value="1"/>
</dbReference>